<keyword evidence="2" id="KW-1185">Reference proteome</keyword>
<proteinExistence type="predicted"/>
<dbReference type="EMBL" id="ML977323">
    <property type="protein sequence ID" value="KAF2115312.1"/>
    <property type="molecule type" value="Genomic_DNA"/>
</dbReference>
<evidence type="ECO:0000313" key="2">
    <source>
        <dbReference type="Proteomes" id="UP000799770"/>
    </source>
</evidence>
<gene>
    <name evidence="1" type="ORF">BDV96DRAFT_74871</name>
</gene>
<dbReference type="Proteomes" id="UP000799770">
    <property type="component" value="Unassembled WGS sequence"/>
</dbReference>
<reference evidence="1" key="1">
    <citation type="journal article" date="2020" name="Stud. Mycol.">
        <title>101 Dothideomycetes genomes: a test case for predicting lifestyles and emergence of pathogens.</title>
        <authorList>
            <person name="Haridas S."/>
            <person name="Albert R."/>
            <person name="Binder M."/>
            <person name="Bloem J."/>
            <person name="Labutti K."/>
            <person name="Salamov A."/>
            <person name="Andreopoulos B."/>
            <person name="Baker S."/>
            <person name="Barry K."/>
            <person name="Bills G."/>
            <person name="Bluhm B."/>
            <person name="Cannon C."/>
            <person name="Castanera R."/>
            <person name="Culley D."/>
            <person name="Daum C."/>
            <person name="Ezra D."/>
            <person name="Gonzalez J."/>
            <person name="Henrissat B."/>
            <person name="Kuo A."/>
            <person name="Liang C."/>
            <person name="Lipzen A."/>
            <person name="Lutzoni F."/>
            <person name="Magnuson J."/>
            <person name="Mondo S."/>
            <person name="Nolan M."/>
            <person name="Ohm R."/>
            <person name="Pangilinan J."/>
            <person name="Park H.-J."/>
            <person name="Ramirez L."/>
            <person name="Alfaro M."/>
            <person name="Sun H."/>
            <person name="Tritt A."/>
            <person name="Yoshinaga Y."/>
            <person name="Zwiers L.-H."/>
            <person name="Turgeon B."/>
            <person name="Goodwin S."/>
            <person name="Spatafora J."/>
            <person name="Crous P."/>
            <person name="Grigoriev I."/>
        </authorList>
    </citation>
    <scope>NUCLEOTIDE SEQUENCE</scope>
    <source>
        <strain evidence="1">CBS 627.86</strain>
    </source>
</reference>
<dbReference type="AlphaFoldDB" id="A0A6A5Z7C3"/>
<name>A0A6A5Z7C3_9PLEO</name>
<evidence type="ECO:0000313" key="1">
    <source>
        <dbReference type="EMBL" id="KAF2115312.1"/>
    </source>
</evidence>
<protein>
    <submittedName>
        <fullName evidence="1">Uncharacterized protein</fullName>
    </submittedName>
</protein>
<accession>A0A6A5Z7C3</accession>
<organism evidence="1 2">
    <name type="scientific">Lophiotrema nucula</name>
    <dbReference type="NCBI Taxonomy" id="690887"/>
    <lineage>
        <taxon>Eukaryota</taxon>
        <taxon>Fungi</taxon>
        <taxon>Dikarya</taxon>
        <taxon>Ascomycota</taxon>
        <taxon>Pezizomycotina</taxon>
        <taxon>Dothideomycetes</taxon>
        <taxon>Pleosporomycetidae</taxon>
        <taxon>Pleosporales</taxon>
        <taxon>Lophiotremataceae</taxon>
        <taxon>Lophiotrema</taxon>
    </lineage>
</organism>
<sequence length="157" mass="17265">MWIERVQIEVTRYSHRPKHGRQATLADMLARMQVWGAGSVHLKMSLCRQLSRSCMLACGQLACLLGVSFQAPYALYHHNLYPNSNWRRLCVESHSADTKARLAALLRNNWGASPRVAAGGSVDGPATGSNMSLVACIRILTGVLHFPVDGQAHEQVS</sequence>